<feature type="transmembrane region" description="Helical" evidence="11">
    <location>
        <begin position="91"/>
        <end position="117"/>
    </location>
</feature>
<dbReference type="STRING" id="45068.Llon_1426"/>
<evidence type="ECO:0000256" key="3">
    <source>
        <dbReference type="ARBA" id="ARBA00007931"/>
    </source>
</evidence>
<evidence type="ECO:0000256" key="9">
    <source>
        <dbReference type="ARBA" id="ARBA00023049"/>
    </source>
</evidence>
<comment type="cofactor">
    <cofactor evidence="1 11">
        <name>Zn(2+)</name>
        <dbReference type="ChEBI" id="CHEBI:29105"/>
    </cofactor>
</comment>
<keyword evidence="8 11" id="KW-1133">Transmembrane helix</keyword>
<dbReference type="InterPro" id="IPR036034">
    <property type="entry name" value="PDZ_sf"/>
</dbReference>
<comment type="subcellular location">
    <subcellularLocation>
        <location evidence="2">Membrane</location>
        <topology evidence="2">Multi-pass membrane protein</topology>
    </subcellularLocation>
</comment>
<dbReference type="EC" id="3.4.24.-" evidence="11"/>
<dbReference type="InterPro" id="IPR004387">
    <property type="entry name" value="Pept_M50_Zn"/>
</dbReference>
<feature type="transmembrane region" description="Helical" evidence="11">
    <location>
        <begin position="424"/>
        <end position="446"/>
    </location>
</feature>
<dbReference type="CDD" id="cd06163">
    <property type="entry name" value="S2P-M50_PDZ_RseP-like"/>
    <property type="match status" value="1"/>
</dbReference>
<keyword evidence="10 11" id="KW-0472">Membrane</keyword>
<organism evidence="13 14">
    <name type="scientific">Legionella londiniensis</name>
    <dbReference type="NCBI Taxonomy" id="45068"/>
    <lineage>
        <taxon>Bacteria</taxon>
        <taxon>Pseudomonadati</taxon>
        <taxon>Pseudomonadota</taxon>
        <taxon>Gammaproteobacteria</taxon>
        <taxon>Legionellales</taxon>
        <taxon>Legionellaceae</taxon>
        <taxon>Legionella</taxon>
    </lineage>
</organism>
<dbReference type="RefSeq" id="WP_058529404.1">
    <property type="nucleotide sequence ID" value="NZ_CAAAHZ010000008.1"/>
</dbReference>
<dbReference type="EMBL" id="LNYK01000016">
    <property type="protein sequence ID" value="KTD21328.1"/>
    <property type="molecule type" value="Genomic_DNA"/>
</dbReference>
<dbReference type="NCBIfam" id="TIGR00054">
    <property type="entry name" value="RIP metalloprotease RseP"/>
    <property type="match status" value="1"/>
</dbReference>
<dbReference type="Gene3D" id="2.30.42.10">
    <property type="match status" value="2"/>
</dbReference>
<keyword evidence="14" id="KW-1185">Reference proteome</keyword>
<dbReference type="GO" id="GO:0006508">
    <property type="term" value="P:proteolysis"/>
    <property type="evidence" value="ECO:0007669"/>
    <property type="project" value="UniProtKB-KW"/>
</dbReference>
<dbReference type="PANTHER" id="PTHR42837:SF2">
    <property type="entry name" value="MEMBRANE METALLOPROTEASE ARASP2, CHLOROPLASTIC-RELATED"/>
    <property type="match status" value="1"/>
</dbReference>
<keyword evidence="9 11" id="KW-0482">Metalloprotease</keyword>
<evidence type="ECO:0000256" key="1">
    <source>
        <dbReference type="ARBA" id="ARBA00001947"/>
    </source>
</evidence>
<dbReference type="GO" id="GO:0046872">
    <property type="term" value="F:metal ion binding"/>
    <property type="evidence" value="ECO:0007669"/>
    <property type="project" value="UniProtKB-KW"/>
</dbReference>
<accession>A0A0W0VMF3</accession>
<evidence type="ECO:0000256" key="7">
    <source>
        <dbReference type="ARBA" id="ARBA00022833"/>
    </source>
</evidence>
<dbReference type="GO" id="GO:0016020">
    <property type="term" value="C:membrane"/>
    <property type="evidence" value="ECO:0007669"/>
    <property type="project" value="UniProtKB-SubCell"/>
</dbReference>
<name>A0A0W0VMF3_9GAMM</name>
<evidence type="ECO:0000256" key="6">
    <source>
        <dbReference type="ARBA" id="ARBA00022801"/>
    </source>
</evidence>
<dbReference type="AlphaFoldDB" id="A0A0W0VMF3"/>
<dbReference type="InterPro" id="IPR041489">
    <property type="entry name" value="PDZ_6"/>
</dbReference>
<dbReference type="InterPro" id="IPR008915">
    <property type="entry name" value="Peptidase_M50"/>
</dbReference>
<evidence type="ECO:0000256" key="11">
    <source>
        <dbReference type="RuleBase" id="RU362031"/>
    </source>
</evidence>
<comment type="caution">
    <text evidence="13">The sequence shown here is derived from an EMBL/GenBank/DDBJ whole genome shotgun (WGS) entry which is preliminary data.</text>
</comment>
<evidence type="ECO:0000313" key="14">
    <source>
        <dbReference type="Proteomes" id="UP000054997"/>
    </source>
</evidence>
<protein>
    <recommendedName>
        <fullName evidence="11">Zinc metalloprotease</fullName>
        <ecNumber evidence="11">3.4.24.-</ecNumber>
    </recommendedName>
</protein>
<keyword evidence="4 13" id="KW-0645">Protease</keyword>
<feature type="transmembrane region" description="Helical" evidence="11">
    <location>
        <begin position="376"/>
        <end position="396"/>
    </location>
</feature>
<dbReference type="InterPro" id="IPR001478">
    <property type="entry name" value="PDZ"/>
</dbReference>
<feature type="domain" description="PDZ" evidence="12">
    <location>
        <begin position="112"/>
        <end position="184"/>
    </location>
</feature>
<dbReference type="SUPFAM" id="SSF50156">
    <property type="entry name" value="PDZ domain-like"/>
    <property type="match status" value="2"/>
</dbReference>
<feature type="domain" description="PDZ" evidence="12">
    <location>
        <begin position="209"/>
        <end position="278"/>
    </location>
</feature>
<keyword evidence="7 11" id="KW-0862">Zinc</keyword>
<keyword evidence="11" id="KW-0479">Metal-binding</keyword>
<evidence type="ECO:0000256" key="8">
    <source>
        <dbReference type="ARBA" id="ARBA00022989"/>
    </source>
</evidence>
<comment type="similarity">
    <text evidence="3 11">Belongs to the peptidase M50B family.</text>
</comment>
<evidence type="ECO:0000256" key="10">
    <source>
        <dbReference type="ARBA" id="ARBA00023136"/>
    </source>
</evidence>
<evidence type="ECO:0000313" key="13">
    <source>
        <dbReference type="EMBL" id="KTD21328.1"/>
    </source>
</evidence>
<dbReference type="PANTHER" id="PTHR42837">
    <property type="entry name" value="REGULATOR OF SIGMA-E PROTEASE RSEP"/>
    <property type="match status" value="1"/>
</dbReference>
<reference evidence="13 14" key="1">
    <citation type="submission" date="2015-11" db="EMBL/GenBank/DDBJ databases">
        <title>Genomic analysis of 38 Legionella species identifies large and diverse effector repertoires.</title>
        <authorList>
            <person name="Burstein D."/>
            <person name="Amaro F."/>
            <person name="Zusman T."/>
            <person name="Lifshitz Z."/>
            <person name="Cohen O."/>
            <person name="Gilbert J.A."/>
            <person name="Pupko T."/>
            <person name="Shuman H.A."/>
            <person name="Segal G."/>
        </authorList>
    </citation>
    <scope>NUCLEOTIDE SEQUENCE [LARGE SCALE GENOMIC DNA]</scope>
    <source>
        <strain evidence="13 14">ATCC 49505</strain>
    </source>
</reference>
<proteinExistence type="inferred from homology"/>
<evidence type="ECO:0000256" key="2">
    <source>
        <dbReference type="ARBA" id="ARBA00004141"/>
    </source>
</evidence>
<dbReference type="CDD" id="cd23081">
    <property type="entry name" value="cpPDZ_EcRseP-like"/>
    <property type="match status" value="1"/>
</dbReference>
<evidence type="ECO:0000256" key="5">
    <source>
        <dbReference type="ARBA" id="ARBA00022692"/>
    </source>
</evidence>
<dbReference type="GO" id="GO:0004222">
    <property type="term" value="F:metalloendopeptidase activity"/>
    <property type="evidence" value="ECO:0007669"/>
    <property type="project" value="InterPro"/>
</dbReference>
<gene>
    <name evidence="13" type="ORF">Llon_1426</name>
</gene>
<dbReference type="PATRIC" id="fig|45068.5.peg.1546"/>
<sequence>MLLTLVYFVLALLLLITIHEFGHFIVARLCNVKVLRFSFGFGKVLASFRDKHGTEFAWSAFPLGGYVKMLDESEGEVPAEERHLAFNNKSVWARIAIVAAGPLFNLLFAFFALWLVMVIGIKSLAPMIDAVKPGSIAAQAGLKPQQEILSINDEPVTSWRDFQYALISYLGSKESVSLTVKSLTSNEKTTVTLSLKNWQLQEKKPDLLSSLGITPFIPKVLPVIGQVKKDTPAFQAGLLSGDKILAVNDKTISDWFELVDVVKKKPDEVLLFTIERQGIQKKIAVKVEKTLVNGKEQGFLGVYSKKANWPDNWLRLHRLGPVEAIGAAFKQTAELTGTTFVLMARLAAGKLPLHSISGPVGIAQGAGESGRSGLPYYLFFLALVSVSLGVLNLLPIPMLDGGHLLFCLFELISRRPVSESVKSAGVYVGFLLLIALTIIALTNDLARLAS</sequence>
<evidence type="ECO:0000259" key="12">
    <source>
        <dbReference type="SMART" id="SM00228"/>
    </source>
</evidence>
<keyword evidence="6 11" id="KW-0378">Hydrolase</keyword>
<dbReference type="Pfam" id="PF17820">
    <property type="entry name" value="PDZ_6"/>
    <property type="match status" value="2"/>
</dbReference>
<dbReference type="Pfam" id="PF02163">
    <property type="entry name" value="Peptidase_M50"/>
    <property type="match status" value="1"/>
</dbReference>
<evidence type="ECO:0000256" key="4">
    <source>
        <dbReference type="ARBA" id="ARBA00022670"/>
    </source>
</evidence>
<dbReference type="Proteomes" id="UP000054997">
    <property type="component" value="Unassembled WGS sequence"/>
</dbReference>
<dbReference type="SMART" id="SM00228">
    <property type="entry name" value="PDZ"/>
    <property type="match status" value="2"/>
</dbReference>
<keyword evidence="5 11" id="KW-0812">Transmembrane</keyword>
<dbReference type="OrthoDB" id="9782003at2"/>